<evidence type="ECO:0000256" key="6">
    <source>
        <dbReference type="ARBA" id="ARBA00039017"/>
    </source>
</evidence>
<feature type="domain" description="Isochorismatase-like" evidence="8">
    <location>
        <begin position="7"/>
        <end position="222"/>
    </location>
</feature>
<comment type="pathway">
    <text evidence="5">Cofactor biosynthesis; nicotinate biosynthesis; nicotinate from nicotinamide: step 1/1.</text>
</comment>
<dbReference type="InterPro" id="IPR052347">
    <property type="entry name" value="Isochorismatase_Nicotinamidase"/>
</dbReference>
<keyword evidence="3" id="KW-0479">Metal-binding</keyword>
<evidence type="ECO:0000313" key="9">
    <source>
        <dbReference type="EMBL" id="KAH3661596.1"/>
    </source>
</evidence>
<evidence type="ECO:0000256" key="2">
    <source>
        <dbReference type="ARBA" id="ARBA00022642"/>
    </source>
</evidence>
<dbReference type="PANTHER" id="PTHR11080">
    <property type="entry name" value="PYRAZINAMIDASE/NICOTINAMIDASE"/>
    <property type="match status" value="1"/>
</dbReference>
<evidence type="ECO:0000256" key="5">
    <source>
        <dbReference type="ARBA" id="ARBA00037900"/>
    </source>
</evidence>
<evidence type="ECO:0000256" key="4">
    <source>
        <dbReference type="ARBA" id="ARBA00022801"/>
    </source>
</evidence>
<gene>
    <name evidence="9" type="ORF">OGAPHI_006444</name>
</gene>
<reference evidence="9" key="2">
    <citation type="submission" date="2021-01" db="EMBL/GenBank/DDBJ databases">
        <authorList>
            <person name="Schikora-Tamarit M.A."/>
        </authorList>
    </citation>
    <scope>NUCLEOTIDE SEQUENCE</scope>
    <source>
        <strain evidence="9">CBS6075</strain>
    </source>
</reference>
<dbReference type="EMBL" id="JAEUBE010000439">
    <property type="protein sequence ID" value="KAH3661596.1"/>
    <property type="molecule type" value="Genomic_DNA"/>
</dbReference>
<dbReference type="GeneID" id="70238408"/>
<dbReference type="SUPFAM" id="SSF52499">
    <property type="entry name" value="Isochorismatase-like hydrolases"/>
    <property type="match status" value="1"/>
</dbReference>
<comment type="caution">
    <text evidence="9">The sequence shown here is derived from an EMBL/GenBank/DDBJ whole genome shotgun (WGS) entry which is preliminary data.</text>
</comment>
<evidence type="ECO:0000259" key="8">
    <source>
        <dbReference type="Pfam" id="PF00857"/>
    </source>
</evidence>
<dbReference type="InterPro" id="IPR036380">
    <property type="entry name" value="Isochorismatase-like_sf"/>
</dbReference>
<dbReference type="GO" id="GO:0008936">
    <property type="term" value="F:nicotinamidase activity"/>
    <property type="evidence" value="ECO:0007669"/>
    <property type="project" value="UniProtKB-EC"/>
</dbReference>
<proteinExistence type="inferred from homology"/>
<keyword evidence="2" id="KW-0662">Pyridine nucleotide biosynthesis</keyword>
<protein>
    <recommendedName>
        <fullName evidence="6">nicotinamidase</fullName>
        <ecNumber evidence="6">3.5.1.19</ecNumber>
    </recommendedName>
    <alternativeName>
        <fullName evidence="7">Nicotinamide deamidase</fullName>
    </alternativeName>
</protein>
<name>A0A9P8T1E7_9ASCO</name>
<reference evidence="9" key="1">
    <citation type="journal article" date="2021" name="Open Biol.">
        <title>Shared evolutionary footprints suggest mitochondrial oxidative damage underlies multiple complex I losses in fungi.</title>
        <authorList>
            <person name="Schikora-Tamarit M.A."/>
            <person name="Marcet-Houben M."/>
            <person name="Nosek J."/>
            <person name="Gabaldon T."/>
        </authorList>
    </citation>
    <scope>NUCLEOTIDE SEQUENCE</scope>
    <source>
        <strain evidence="9">CBS6075</strain>
    </source>
</reference>
<comment type="similarity">
    <text evidence="1">Belongs to the isochorismatase family.</text>
</comment>
<dbReference type="AlphaFoldDB" id="A0A9P8T1E7"/>
<keyword evidence="10" id="KW-1185">Reference proteome</keyword>
<dbReference type="PANTHER" id="PTHR11080:SF2">
    <property type="entry name" value="LD05707P"/>
    <property type="match status" value="1"/>
</dbReference>
<accession>A0A9P8T1E7</accession>
<dbReference type="Pfam" id="PF00857">
    <property type="entry name" value="Isochorismatase"/>
    <property type="match status" value="1"/>
</dbReference>
<evidence type="ECO:0000256" key="3">
    <source>
        <dbReference type="ARBA" id="ARBA00022723"/>
    </source>
</evidence>
<dbReference type="OrthoDB" id="3341310at2759"/>
<sequence>MSQFKPALIIVDLQEDFLPPDGALAVSEGRATIELILGLLDLKKYDWKTIIATLDWHPQDHTSFASNHGAKPFTTKQFKHPLEDSYKEQVLWPDHCVQNSAGSEFAREFKPVFTNILETQPVPTYVVKKGYLQDREYYSCFQDTWGVHHTECEKLLKENGITHVYTVGLAYDYCVLNSSLDAANLGYTTFVLKDCSRSVDPSKNEQTDSTYSQHGVKIITTSDPALAKVEV</sequence>
<dbReference type="Gene3D" id="3.40.50.850">
    <property type="entry name" value="Isochorismatase-like"/>
    <property type="match status" value="1"/>
</dbReference>
<dbReference type="InterPro" id="IPR000868">
    <property type="entry name" value="Isochorismatase-like_dom"/>
</dbReference>
<organism evidence="9 10">
    <name type="scientific">Ogataea philodendri</name>
    <dbReference type="NCBI Taxonomy" id="1378263"/>
    <lineage>
        <taxon>Eukaryota</taxon>
        <taxon>Fungi</taxon>
        <taxon>Dikarya</taxon>
        <taxon>Ascomycota</taxon>
        <taxon>Saccharomycotina</taxon>
        <taxon>Pichiomycetes</taxon>
        <taxon>Pichiales</taxon>
        <taxon>Pichiaceae</taxon>
        <taxon>Ogataea</taxon>
    </lineage>
</organism>
<dbReference type="GO" id="GO:0019363">
    <property type="term" value="P:pyridine nucleotide biosynthetic process"/>
    <property type="evidence" value="ECO:0007669"/>
    <property type="project" value="UniProtKB-KW"/>
</dbReference>
<dbReference type="EC" id="3.5.1.19" evidence="6"/>
<dbReference type="RefSeq" id="XP_046058709.1">
    <property type="nucleotide sequence ID" value="XM_046207732.1"/>
</dbReference>
<evidence type="ECO:0000256" key="7">
    <source>
        <dbReference type="ARBA" id="ARBA00043224"/>
    </source>
</evidence>
<evidence type="ECO:0000256" key="1">
    <source>
        <dbReference type="ARBA" id="ARBA00006336"/>
    </source>
</evidence>
<dbReference type="GO" id="GO:0046872">
    <property type="term" value="F:metal ion binding"/>
    <property type="evidence" value="ECO:0007669"/>
    <property type="project" value="UniProtKB-KW"/>
</dbReference>
<dbReference type="Proteomes" id="UP000769157">
    <property type="component" value="Unassembled WGS sequence"/>
</dbReference>
<dbReference type="CDD" id="cd01011">
    <property type="entry name" value="nicotinamidase"/>
    <property type="match status" value="1"/>
</dbReference>
<keyword evidence="4" id="KW-0378">Hydrolase</keyword>
<evidence type="ECO:0000313" key="10">
    <source>
        <dbReference type="Proteomes" id="UP000769157"/>
    </source>
</evidence>